<dbReference type="EMBL" id="JBHSON010000013">
    <property type="protein sequence ID" value="MFC5746258.1"/>
    <property type="molecule type" value="Genomic_DNA"/>
</dbReference>
<organism evidence="1 2">
    <name type="scientific">Actinomadura rugatobispora</name>
    <dbReference type="NCBI Taxonomy" id="1994"/>
    <lineage>
        <taxon>Bacteria</taxon>
        <taxon>Bacillati</taxon>
        <taxon>Actinomycetota</taxon>
        <taxon>Actinomycetes</taxon>
        <taxon>Streptosporangiales</taxon>
        <taxon>Thermomonosporaceae</taxon>
        <taxon>Actinomadura</taxon>
    </lineage>
</organism>
<evidence type="ECO:0008006" key="3">
    <source>
        <dbReference type="Google" id="ProtNLM"/>
    </source>
</evidence>
<proteinExistence type="predicted"/>
<accession>A0ABW0ZXT6</accession>
<evidence type="ECO:0000313" key="1">
    <source>
        <dbReference type="EMBL" id="MFC5746258.1"/>
    </source>
</evidence>
<reference evidence="2" key="1">
    <citation type="journal article" date="2019" name="Int. J. Syst. Evol. Microbiol.">
        <title>The Global Catalogue of Microorganisms (GCM) 10K type strain sequencing project: providing services to taxonomists for standard genome sequencing and annotation.</title>
        <authorList>
            <consortium name="The Broad Institute Genomics Platform"/>
            <consortium name="The Broad Institute Genome Sequencing Center for Infectious Disease"/>
            <person name="Wu L."/>
            <person name="Ma J."/>
        </authorList>
    </citation>
    <scope>NUCLEOTIDE SEQUENCE [LARGE SCALE GENOMIC DNA]</scope>
    <source>
        <strain evidence="2">KCTC 42087</strain>
    </source>
</reference>
<comment type="caution">
    <text evidence="1">The sequence shown here is derived from an EMBL/GenBank/DDBJ whole genome shotgun (WGS) entry which is preliminary data.</text>
</comment>
<gene>
    <name evidence="1" type="ORF">ACFPZN_11615</name>
</gene>
<name>A0ABW0ZXT6_9ACTN</name>
<dbReference type="Proteomes" id="UP001596074">
    <property type="component" value="Unassembled WGS sequence"/>
</dbReference>
<evidence type="ECO:0000313" key="2">
    <source>
        <dbReference type="Proteomes" id="UP001596074"/>
    </source>
</evidence>
<dbReference type="RefSeq" id="WP_378281881.1">
    <property type="nucleotide sequence ID" value="NZ_JBHSON010000013.1"/>
</dbReference>
<sequence length="192" mass="21218">MRKGCGAGRAALFRTPALTFSGDRTYVDRSDGEPLARAVRRTRFPRGIMDFTAPDGAVLLAVGRVPPGFRPYAWAPVSWPAGRRIGVIRPRGFVHCDFELRDPRGGVLAVAERGSRGFRESFLVRDARGGAEFAAVVEPEESVRAMGERGALPSARRLDVELLSDPPPDVHALVLALPLVIRMRHGWDHWQW</sequence>
<keyword evidence="2" id="KW-1185">Reference proteome</keyword>
<protein>
    <recommendedName>
        <fullName evidence="3">DUF1365 domain-containing protein</fullName>
    </recommendedName>
</protein>